<dbReference type="KEGG" id="marq:MARGE09_P2458"/>
<dbReference type="PANTHER" id="PTHR42918:SF6">
    <property type="entry name" value="ELONGATION FACTOR P--(R)-BETA-LYSINE LIGASE"/>
    <property type="match status" value="1"/>
</dbReference>
<proteinExistence type="predicted"/>
<gene>
    <name evidence="7" type="ORF">MARGE09_P2458</name>
</gene>
<dbReference type="InterPro" id="IPR006195">
    <property type="entry name" value="aa-tRNA-synth_II"/>
</dbReference>
<evidence type="ECO:0000259" key="6">
    <source>
        <dbReference type="PROSITE" id="PS50862"/>
    </source>
</evidence>
<dbReference type="Proteomes" id="UP001320119">
    <property type="component" value="Chromosome"/>
</dbReference>
<dbReference type="Pfam" id="PF00152">
    <property type="entry name" value="tRNA-synt_2"/>
    <property type="match status" value="1"/>
</dbReference>
<dbReference type="NCBIfam" id="NF006828">
    <property type="entry name" value="PRK09350.1"/>
    <property type="match status" value="1"/>
</dbReference>
<evidence type="ECO:0000256" key="5">
    <source>
        <dbReference type="ARBA" id="ARBA00052794"/>
    </source>
</evidence>
<dbReference type="GO" id="GO:0003746">
    <property type="term" value="F:translation elongation factor activity"/>
    <property type="evidence" value="ECO:0007669"/>
    <property type="project" value="UniProtKB-KW"/>
</dbReference>
<accession>A0AAN1WIK1</accession>
<dbReference type="InterPro" id="IPR004364">
    <property type="entry name" value="Aa-tRNA-synt_II"/>
</dbReference>
<dbReference type="InterPro" id="IPR045864">
    <property type="entry name" value="aa-tRNA-synth_II/BPL/LPL"/>
</dbReference>
<keyword evidence="2 7" id="KW-0436">Ligase</keyword>
<name>A0AAN1WIK1_9GAMM</name>
<dbReference type="PROSITE" id="PS50862">
    <property type="entry name" value="AA_TRNA_LIGASE_II"/>
    <property type="match status" value="1"/>
</dbReference>
<dbReference type="Gene3D" id="3.30.930.10">
    <property type="entry name" value="Bira Bifunctional Protein, Domain 2"/>
    <property type="match status" value="1"/>
</dbReference>
<keyword evidence="3" id="KW-0547">Nucleotide-binding</keyword>
<organism evidence="7 8">
    <name type="scientific">Marinagarivorans cellulosilyticus</name>
    <dbReference type="NCBI Taxonomy" id="2721545"/>
    <lineage>
        <taxon>Bacteria</taxon>
        <taxon>Pseudomonadati</taxon>
        <taxon>Pseudomonadota</taxon>
        <taxon>Gammaproteobacteria</taxon>
        <taxon>Cellvibrionales</taxon>
        <taxon>Cellvibrionaceae</taxon>
        <taxon>Marinagarivorans</taxon>
    </lineage>
</organism>
<keyword evidence="8" id="KW-1185">Reference proteome</keyword>
<dbReference type="EMBL" id="AP023086">
    <property type="protein sequence ID" value="BCD98257.1"/>
    <property type="molecule type" value="Genomic_DNA"/>
</dbReference>
<keyword evidence="7" id="KW-0648">Protein biosynthesis</keyword>
<evidence type="ECO:0000256" key="4">
    <source>
        <dbReference type="ARBA" id="ARBA00022840"/>
    </source>
</evidence>
<comment type="catalytic activity">
    <reaction evidence="5">
        <text>D-beta-lysine + L-lysyl-[protein] + ATP = N(6)-((3R)-3,6-diaminohexanoyl)-L-lysyl-[protein] + AMP + diphosphate + H(+)</text>
        <dbReference type="Rhea" id="RHEA:83435"/>
        <dbReference type="Rhea" id="RHEA-COMP:9752"/>
        <dbReference type="Rhea" id="RHEA-COMP:20131"/>
        <dbReference type="ChEBI" id="CHEBI:15378"/>
        <dbReference type="ChEBI" id="CHEBI:29969"/>
        <dbReference type="ChEBI" id="CHEBI:30616"/>
        <dbReference type="ChEBI" id="CHEBI:33019"/>
        <dbReference type="ChEBI" id="CHEBI:84138"/>
        <dbReference type="ChEBI" id="CHEBI:156053"/>
        <dbReference type="ChEBI" id="CHEBI:456215"/>
    </reaction>
    <physiologicalReaction direction="left-to-right" evidence="5">
        <dbReference type="Rhea" id="RHEA:83436"/>
    </physiologicalReaction>
</comment>
<dbReference type="FunFam" id="3.30.930.10:FF:000017">
    <property type="entry name" value="Elongation factor P--(R)-beta-lysine ligase"/>
    <property type="match status" value="1"/>
</dbReference>
<reference evidence="7 8" key="1">
    <citation type="journal article" date="2022" name="IScience">
        <title>An ultrasensitive nanofiber-based assay for enzymatic hydrolysis and deep-sea microbial degradation of cellulose.</title>
        <authorList>
            <person name="Tsudome M."/>
            <person name="Tachioka M."/>
            <person name="Miyazaki M."/>
            <person name="Uchimura K."/>
            <person name="Tsuda M."/>
            <person name="Takaki Y."/>
            <person name="Deguchi S."/>
        </authorList>
    </citation>
    <scope>NUCLEOTIDE SEQUENCE [LARGE SCALE GENOMIC DNA]</scope>
    <source>
        <strain evidence="7 8">GE09</strain>
    </source>
</reference>
<keyword evidence="7" id="KW-0251">Elongation factor</keyword>
<dbReference type="InterPro" id="IPR004525">
    <property type="entry name" value="EpmA"/>
</dbReference>
<feature type="domain" description="Aminoacyl-transfer RNA synthetases class-II family profile" evidence="6">
    <location>
        <begin position="14"/>
        <end position="292"/>
    </location>
</feature>
<dbReference type="AlphaFoldDB" id="A0AAN1WIK1"/>
<evidence type="ECO:0000256" key="1">
    <source>
        <dbReference type="ARBA" id="ARBA00011738"/>
    </source>
</evidence>
<dbReference type="GO" id="GO:0004824">
    <property type="term" value="F:lysine-tRNA ligase activity"/>
    <property type="evidence" value="ECO:0007669"/>
    <property type="project" value="InterPro"/>
</dbReference>
<comment type="subunit">
    <text evidence="1">Homodimer.</text>
</comment>
<evidence type="ECO:0000313" key="8">
    <source>
        <dbReference type="Proteomes" id="UP001320119"/>
    </source>
</evidence>
<evidence type="ECO:0000313" key="7">
    <source>
        <dbReference type="EMBL" id="BCD98257.1"/>
    </source>
</evidence>
<dbReference type="PANTHER" id="PTHR42918">
    <property type="entry name" value="LYSYL-TRNA SYNTHETASE"/>
    <property type="match status" value="1"/>
</dbReference>
<evidence type="ECO:0000256" key="2">
    <source>
        <dbReference type="ARBA" id="ARBA00022598"/>
    </source>
</evidence>
<dbReference type="GO" id="GO:0005524">
    <property type="term" value="F:ATP binding"/>
    <property type="evidence" value="ECO:0007669"/>
    <property type="project" value="UniProtKB-KW"/>
</dbReference>
<dbReference type="NCBIfam" id="TIGR00462">
    <property type="entry name" value="genX"/>
    <property type="match status" value="1"/>
</dbReference>
<dbReference type="RefSeq" id="WP_236982490.1">
    <property type="nucleotide sequence ID" value="NZ_AP023086.1"/>
</dbReference>
<dbReference type="GO" id="GO:0000049">
    <property type="term" value="F:tRNA binding"/>
    <property type="evidence" value="ECO:0007669"/>
    <property type="project" value="TreeGrafter"/>
</dbReference>
<evidence type="ECO:0000256" key="3">
    <source>
        <dbReference type="ARBA" id="ARBA00022741"/>
    </source>
</evidence>
<dbReference type="GO" id="GO:0006430">
    <property type="term" value="P:lysyl-tRNA aminoacylation"/>
    <property type="evidence" value="ECO:0007669"/>
    <property type="project" value="InterPro"/>
</dbReference>
<keyword evidence="4" id="KW-0067">ATP-binding</keyword>
<dbReference type="GO" id="GO:0005829">
    <property type="term" value="C:cytosol"/>
    <property type="evidence" value="ECO:0007669"/>
    <property type="project" value="TreeGrafter"/>
</dbReference>
<sequence length="306" mass="34940">MGDVVRRLQARAQLLRKVRDYFFRHQVMEVDVPALSQYTVTDLHLQGLSVMVNGAQHYLQTSPEFYMKRLLAQSSGSIYSMAKAYRADEAGKKHQPEFTMLEWYRLGFDDTALMADLESLLQYLGCNSVVERVAYRDIFLRYTGINPALASIDELARYAKENLAITWGDDSISTWLDVIFSFCIEPHLQPLTIVYDFPASQCALAKLDINDHGEKVAKRFELYWQGIELANGYWELTCPVEQKRRFEDDNRAREKRGLAKIPIDPHLMSALEAGLPECAGIALGIDRLLMCLQAVDDIRDVSIFSL</sequence>
<dbReference type="SUPFAM" id="SSF55681">
    <property type="entry name" value="Class II aaRS and biotin synthetases"/>
    <property type="match status" value="1"/>
</dbReference>
<protein>
    <submittedName>
        <fullName evidence="7">Elongation factor P--(R)-beta-lysine ligase</fullName>
    </submittedName>
</protein>